<feature type="transmembrane region" description="Helical" evidence="7">
    <location>
        <begin position="12"/>
        <end position="33"/>
    </location>
</feature>
<name>A0AAW2YLX7_9EUKA</name>
<evidence type="ECO:0000256" key="5">
    <source>
        <dbReference type="ARBA" id="ARBA00023136"/>
    </source>
</evidence>
<evidence type="ECO:0000256" key="4">
    <source>
        <dbReference type="ARBA" id="ARBA00022989"/>
    </source>
</evidence>
<comment type="caution">
    <text evidence="8">The sequence shown here is derived from an EMBL/GenBank/DDBJ whole genome shotgun (WGS) entry which is preliminary data.</text>
</comment>
<dbReference type="GO" id="GO:0016020">
    <property type="term" value="C:membrane"/>
    <property type="evidence" value="ECO:0007669"/>
    <property type="project" value="UniProtKB-SubCell"/>
</dbReference>
<evidence type="ECO:0000313" key="8">
    <source>
        <dbReference type="EMBL" id="KAL0477946.1"/>
    </source>
</evidence>
<dbReference type="PANTHER" id="PTHR12300">
    <property type="entry name" value="HVA22-LIKE PROTEINS"/>
    <property type="match status" value="1"/>
</dbReference>
<keyword evidence="3 7" id="KW-0812">Transmembrane</keyword>
<dbReference type="InterPro" id="IPR004345">
    <property type="entry name" value="TB2_DP1_HVA22"/>
</dbReference>
<evidence type="ECO:0000313" key="9">
    <source>
        <dbReference type="Proteomes" id="UP001431209"/>
    </source>
</evidence>
<gene>
    <name evidence="8" type="ORF">AKO1_012381</name>
</gene>
<dbReference type="EMBL" id="JAOPGA020000287">
    <property type="protein sequence ID" value="KAL0477946.1"/>
    <property type="molecule type" value="Genomic_DNA"/>
</dbReference>
<evidence type="ECO:0008006" key="10">
    <source>
        <dbReference type="Google" id="ProtNLM"/>
    </source>
</evidence>
<proteinExistence type="inferred from homology"/>
<organism evidence="8 9">
    <name type="scientific">Acrasis kona</name>
    <dbReference type="NCBI Taxonomy" id="1008807"/>
    <lineage>
        <taxon>Eukaryota</taxon>
        <taxon>Discoba</taxon>
        <taxon>Heterolobosea</taxon>
        <taxon>Tetramitia</taxon>
        <taxon>Eutetramitia</taxon>
        <taxon>Acrasidae</taxon>
        <taxon>Acrasis</taxon>
    </lineage>
</organism>
<dbReference type="Proteomes" id="UP001431209">
    <property type="component" value="Unassembled WGS sequence"/>
</dbReference>
<feature type="transmembrane region" description="Helical" evidence="7">
    <location>
        <begin position="53"/>
        <end position="80"/>
    </location>
</feature>
<dbReference type="AlphaFoldDB" id="A0AAW2YLX7"/>
<keyword evidence="9" id="KW-1185">Reference proteome</keyword>
<sequence length="168" mass="19045">MSEGGIFETLEVFVYQVLTNTICNALCFLYPAYASYKAIKSNGTADDKQWLTYWVTFGLLHVMEFWFGPVLEYIPLYWLLKSGFVLWLQHPSTKGATTLYYKYVQPFLKNNEARIDQELSQSGRYAATGVAMAANRLSQALGKEQKQKLAETLVTAAINSQVEDSKTK</sequence>
<protein>
    <recommendedName>
        <fullName evidence="10">HVA22-like protein</fullName>
    </recommendedName>
</protein>
<dbReference type="PANTHER" id="PTHR12300:SF161">
    <property type="entry name" value="RECEPTOR EXPRESSION-ENHANCING PROTEIN"/>
    <property type="match status" value="1"/>
</dbReference>
<dbReference type="Pfam" id="PF03134">
    <property type="entry name" value="TB2_DP1_HVA22"/>
    <property type="match status" value="1"/>
</dbReference>
<comment type="similarity">
    <text evidence="2 6">Belongs to the DP1 family.</text>
</comment>
<evidence type="ECO:0000256" key="2">
    <source>
        <dbReference type="ARBA" id="ARBA00008573"/>
    </source>
</evidence>
<keyword evidence="4 7" id="KW-1133">Transmembrane helix</keyword>
<evidence type="ECO:0000256" key="6">
    <source>
        <dbReference type="RuleBase" id="RU362006"/>
    </source>
</evidence>
<evidence type="ECO:0000256" key="1">
    <source>
        <dbReference type="ARBA" id="ARBA00004141"/>
    </source>
</evidence>
<keyword evidence="5 7" id="KW-0472">Membrane</keyword>
<evidence type="ECO:0000256" key="3">
    <source>
        <dbReference type="ARBA" id="ARBA00022692"/>
    </source>
</evidence>
<comment type="subcellular location">
    <subcellularLocation>
        <location evidence="1 6">Membrane</location>
        <topology evidence="1 6">Multi-pass membrane protein</topology>
    </subcellularLocation>
</comment>
<evidence type="ECO:0000256" key="7">
    <source>
        <dbReference type="SAM" id="Phobius"/>
    </source>
</evidence>
<reference evidence="8 9" key="1">
    <citation type="submission" date="2024-03" db="EMBL/GenBank/DDBJ databases">
        <title>The Acrasis kona genome and developmental transcriptomes reveal deep origins of eukaryotic multicellular pathways.</title>
        <authorList>
            <person name="Sheikh S."/>
            <person name="Fu C.-J."/>
            <person name="Brown M.W."/>
            <person name="Baldauf S.L."/>
        </authorList>
    </citation>
    <scope>NUCLEOTIDE SEQUENCE [LARGE SCALE GENOMIC DNA]</scope>
    <source>
        <strain evidence="8 9">ATCC MYA-3509</strain>
    </source>
</reference>
<accession>A0AAW2YLX7</accession>